<protein>
    <submittedName>
        <fullName evidence="1">Uncharacterized protein</fullName>
    </submittedName>
</protein>
<accession>B5CPI4</accession>
<comment type="caution">
    <text evidence="1">The sequence shown here is derived from an EMBL/GenBank/DDBJ whole genome shotgun (WGS) entry which is preliminary data.</text>
</comment>
<keyword evidence="2" id="KW-1185">Reference proteome</keyword>
<dbReference type="HOGENOM" id="CLU_3316462_0_0_9"/>
<proteinExistence type="predicted"/>
<sequence length="39" mass="4635">MICNGYIMKTSKVYLKYFRKRSGGIAIAGRDRKRPEYTY</sequence>
<gene>
    <name evidence="1" type="ORF">RUMLAC_01378</name>
</gene>
<organism evidence="1 2">
    <name type="scientific">[Ruminococcus] lactaris ATCC 29176</name>
    <dbReference type="NCBI Taxonomy" id="471875"/>
    <lineage>
        <taxon>Bacteria</taxon>
        <taxon>Bacillati</taxon>
        <taxon>Bacillota</taxon>
        <taxon>Clostridia</taxon>
        <taxon>Lachnospirales</taxon>
        <taxon>Lachnospiraceae</taxon>
        <taxon>Mediterraneibacter</taxon>
    </lineage>
</organism>
<evidence type="ECO:0000313" key="1">
    <source>
        <dbReference type="EMBL" id="EDY32776.1"/>
    </source>
</evidence>
<reference evidence="1 2" key="1">
    <citation type="submission" date="2008-08" db="EMBL/GenBank/DDBJ databases">
        <title>Draft genome sequence of Ruminococcus lactaris ATCC 29176.</title>
        <authorList>
            <person name="Sudarsanam P."/>
            <person name="Ley R."/>
            <person name="Guruge J."/>
            <person name="Turnbaugh P.J."/>
            <person name="Mahowald M."/>
            <person name="Liep D."/>
            <person name="Gordon J."/>
        </authorList>
    </citation>
    <scope>NUCLEOTIDE SEQUENCE [LARGE SCALE GENOMIC DNA]</scope>
    <source>
        <strain evidence="1 2">ATCC 29176</strain>
    </source>
</reference>
<dbReference type="Proteomes" id="UP000003254">
    <property type="component" value="Unassembled WGS sequence"/>
</dbReference>
<dbReference type="AlphaFoldDB" id="B5CPI4"/>
<evidence type="ECO:0000313" key="2">
    <source>
        <dbReference type="Proteomes" id="UP000003254"/>
    </source>
</evidence>
<dbReference type="EMBL" id="ABOU02000033">
    <property type="protein sequence ID" value="EDY32776.1"/>
    <property type="molecule type" value="Genomic_DNA"/>
</dbReference>
<reference evidence="1 2" key="2">
    <citation type="submission" date="2008-08" db="EMBL/GenBank/DDBJ databases">
        <authorList>
            <person name="Fulton L."/>
            <person name="Clifton S."/>
            <person name="Fulton B."/>
            <person name="Xu J."/>
            <person name="Minx P."/>
            <person name="Pepin K.H."/>
            <person name="Johnson M."/>
            <person name="Bhonagiri V."/>
            <person name="Nash W.E."/>
            <person name="Mardis E.R."/>
            <person name="Wilson R.K."/>
        </authorList>
    </citation>
    <scope>NUCLEOTIDE SEQUENCE [LARGE SCALE GENOMIC DNA]</scope>
    <source>
        <strain evidence="1 2">ATCC 29176</strain>
    </source>
</reference>
<name>B5CPI4_9FIRM</name>